<keyword evidence="1" id="KW-0812">Transmembrane</keyword>
<evidence type="ECO:0000313" key="3">
    <source>
        <dbReference type="Proteomes" id="UP001201163"/>
    </source>
</evidence>
<dbReference type="AlphaFoldDB" id="A0AAD4Q498"/>
<keyword evidence="3" id="KW-1185">Reference proteome</keyword>
<dbReference type="EMBL" id="JAKELL010000091">
    <property type="protein sequence ID" value="KAH8983186.1"/>
    <property type="molecule type" value="Genomic_DNA"/>
</dbReference>
<evidence type="ECO:0000256" key="1">
    <source>
        <dbReference type="SAM" id="Phobius"/>
    </source>
</evidence>
<evidence type="ECO:0000313" key="2">
    <source>
        <dbReference type="EMBL" id="KAH8983186.1"/>
    </source>
</evidence>
<comment type="caution">
    <text evidence="2">The sequence shown here is derived from an EMBL/GenBank/DDBJ whole genome shotgun (WGS) entry which is preliminary data.</text>
</comment>
<protein>
    <submittedName>
        <fullName evidence="2">Uncharacterized protein</fullName>
    </submittedName>
</protein>
<feature type="transmembrane region" description="Helical" evidence="1">
    <location>
        <begin position="30"/>
        <end position="50"/>
    </location>
</feature>
<sequence>MLGQHASYQASQDDSKHTTHYSCLFRKMSFIEIFAICITFLAVYGTVIYFRCLLPCYIIPNVSTLLNDVEQCLASAAETGAIPEDVNEYRANLETLASDLARMRLESHRSPGFFQQIWLAFRWCLTYRLYTLASQIRAVKMRIEIVMDEHHLALSTTP</sequence>
<reference evidence="2" key="1">
    <citation type="submission" date="2022-01" db="EMBL/GenBank/DDBJ databases">
        <title>Comparative genomics reveals a dynamic genome evolution in the ectomycorrhizal milk-cap (Lactarius) mushrooms.</title>
        <authorList>
            <consortium name="DOE Joint Genome Institute"/>
            <person name="Lebreton A."/>
            <person name="Tang N."/>
            <person name="Kuo A."/>
            <person name="LaButti K."/>
            <person name="Drula E."/>
            <person name="Barry K."/>
            <person name="Clum A."/>
            <person name="Lipzen A."/>
            <person name="Mousain D."/>
            <person name="Ng V."/>
            <person name="Wang R."/>
            <person name="Wang X."/>
            <person name="Dai Y."/>
            <person name="Henrissat B."/>
            <person name="Grigoriev I.V."/>
            <person name="Guerin-Laguette A."/>
            <person name="Yu F."/>
            <person name="Martin F.M."/>
        </authorList>
    </citation>
    <scope>NUCLEOTIDE SEQUENCE</scope>
    <source>
        <strain evidence="2">QP</strain>
    </source>
</reference>
<organism evidence="2 3">
    <name type="scientific">Lactarius akahatsu</name>
    <dbReference type="NCBI Taxonomy" id="416441"/>
    <lineage>
        <taxon>Eukaryota</taxon>
        <taxon>Fungi</taxon>
        <taxon>Dikarya</taxon>
        <taxon>Basidiomycota</taxon>
        <taxon>Agaricomycotina</taxon>
        <taxon>Agaricomycetes</taxon>
        <taxon>Russulales</taxon>
        <taxon>Russulaceae</taxon>
        <taxon>Lactarius</taxon>
    </lineage>
</organism>
<dbReference type="Proteomes" id="UP001201163">
    <property type="component" value="Unassembled WGS sequence"/>
</dbReference>
<name>A0AAD4Q498_9AGAM</name>
<accession>A0AAD4Q498</accession>
<keyword evidence="1" id="KW-0472">Membrane</keyword>
<proteinExistence type="predicted"/>
<gene>
    <name evidence="2" type="ORF">EDB92DRAFT_1605835</name>
</gene>
<keyword evidence="1" id="KW-1133">Transmembrane helix</keyword>